<dbReference type="STRING" id="1548547.BA177_12120"/>
<dbReference type="InterPro" id="IPR001867">
    <property type="entry name" value="OmpR/PhoB-type_DNA-bd"/>
</dbReference>
<dbReference type="PROSITE" id="PS50110">
    <property type="entry name" value="RESPONSE_REGULATORY"/>
    <property type="match status" value="1"/>
</dbReference>
<evidence type="ECO:0000256" key="3">
    <source>
        <dbReference type="ARBA" id="ARBA00022553"/>
    </source>
</evidence>
<dbReference type="CDD" id="cd17623">
    <property type="entry name" value="REC_OmpR_CpxR"/>
    <property type="match status" value="1"/>
</dbReference>
<comment type="subcellular location">
    <subcellularLocation>
        <location evidence="1">Cytoplasm</location>
    </subcellularLocation>
</comment>
<sequence length="233" mass="25622">MTSDSTDASVLLIDDDRQLATMLSDFLRPDKLKLTTCDNGEDGLDLLRNEKFDLVILDVMLPGISGLDVLRKLRQDSEVPVIMLTARGDDVDRIVGLEIGADDYLPKPFNPRELSARIKAILRRAQLPSGNSAERLFGGIRLDPRTRKASVNGEALRLTGTEFEILGCLLETPGNVVSKEALSERALGRRLLPYDRSIDTHISNLRGKLENAGNDSVTIQNQRGIGYVLIPGT</sequence>
<feature type="DNA-binding region" description="OmpR/PhoB-type" evidence="9">
    <location>
        <begin position="132"/>
        <end position="231"/>
    </location>
</feature>
<evidence type="ECO:0000313" key="13">
    <source>
        <dbReference type="Proteomes" id="UP000092695"/>
    </source>
</evidence>
<evidence type="ECO:0000256" key="4">
    <source>
        <dbReference type="ARBA" id="ARBA00023012"/>
    </source>
</evidence>
<evidence type="ECO:0000259" key="10">
    <source>
        <dbReference type="PROSITE" id="PS50110"/>
    </source>
</evidence>
<dbReference type="InterPro" id="IPR011006">
    <property type="entry name" value="CheY-like_superfamily"/>
</dbReference>
<dbReference type="CDD" id="cd00383">
    <property type="entry name" value="trans_reg_C"/>
    <property type="match status" value="1"/>
</dbReference>
<dbReference type="Gene3D" id="6.10.250.690">
    <property type="match status" value="1"/>
</dbReference>
<dbReference type="GO" id="GO:0005829">
    <property type="term" value="C:cytosol"/>
    <property type="evidence" value="ECO:0007669"/>
    <property type="project" value="TreeGrafter"/>
</dbReference>
<evidence type="ECO:0008006" key="14">
    <source>
        <dbReference type="Google" id="ProtNLM"/>
    </source>
</evidence>
<dbReference type="SUPFAM" id="SSF52172">
    <property type="entry name" value="CheY-like"/>
    <property type="match status" value="1"/>
</dbReference>
<gene>
    <name evidence="12" type="ORF">BA177_12120</name>
</gene>
<keyword evidence="13" id="KW-1185">Reference proteome</keyword>
<evidence type="ECO:0000256" key="7">
    <source>
        <dbReference type="ARBA" id="ARBA00023163"/>
    </source>
</evidence>
<evidence type="ECO:0000256" key="2">
    <source>
        <dbReference type="ARBA" id="ARBA00022490"/>
    </source>
</evidence>
<evidence type="ECO:0000256" key="1">
    <source>
        <dbReference type="ARBA" id="ARBA00004496"/>
    </source>
</evidence>
<dbReference type="InterPro" id="IPR058124">
    <property type="entry name" value="CpxR-like_REC"/>
</dbReference>
<dbReference type="Gene3D" id="1.10.10.10">
    <property type="entry name" value="Winged helix-like DNA-binding domain superfamily/Winged helix DNA-binding domain"/>
    <property type="match status" value="1"/>
</dbReference>
<evidence type="ECO:0000256" key="6">
    <source>
        <dbReference type="ARBA" id="ARBA00023125"/>
    </source>
</evidence>
<dbReference type="GO" id="GO:0000156">
    <property type="term" value="F:phosphorelay response regulator activity"/>
    <property type="evidence" value="ECO:0007669"/>
    <property type="project" value="TreeGrafter"/>
</dbReference>
<keyword evidence="6 9" id="KW-0238">DNA-binding</keyword>
<dbReference type="InterPro" id="IPR001789">
    <property type="entry name" value="Sig_transdc_resp-reg_receiver"/>
</dbReference>
<organism evidence="12 13">
    <name type="scientific">Woeseia oceani</name>
    <dbReference type="NCBI Taxonomy" id="1548547"/>
    <lineage>
        <taxon>Bacteria</taxon>
        <taxon>Pseudomonadati</taxon>
        <taxon>Pseudomonadota</taxon>
        <taxon>Gammaproteobacteria</taxon>
        <taxon>Woeseiales</taxon>
        <taxon>Woeseiaceae</taxon>
        <taxon>Woeseia</taxon>
    </lineage>
</organism>
<evidence type="ECO:0000256" key="9">
    <source>
        <dbReference type="PROSITE-ProRule" id="PRU01091"/>
    </source>
</evidence>
<dbReference type="Gene3D" id="3.40.50.2300">
    <property type="match status" value="1"/>
</dbReference>
<keyword evidence="4" id="KW-0902">Two-component regulatory system</keyword>
<name>A0A193LH32_9GAMM</name>
<proteinExistence type="predicted"/>
<evidence type="ECO:0000313" key="12">
    <source>
        <dbReference type="EMBL" id="ANO51845.1"/>
    </source>
</evidence>
<dbReference type="InterPro" id="IPR036388">
    <property type="entry name" value="WH-like_DNA-bd_sf"/>
</dbReference>
<dbReference type="FunFam" id="3.40.50.2300:FF:000001">
    <property type="entry name" value="DNA-binding response regulator PhoB"/>
    <property type="match status" value="1"/>
</dbReference>
<reference evidence="12 13" key="1">
    <citation type="submission" date="2016-06" db="EMBL/GenBank/DDBJ databases">
        <title>Complete genome sequence of a deep-branching marine Gamma Proteobacterium Woeseia oceani type strain XK5.</title>
        <authorList>
            <person name="Mu D."/>
            <person name="Du Z."/>
        </authorList>
    </citation>
    <scope>NUCLEOTIDE SEQUENCE [LARGE SCALE GENOMIC DNA]</scope>
    <source>
        <strain evidence="12 13">XK5</strain>
    </source>
</reference>
<dbReference type="RefSeq" id="WP_068616550.1">
    <property type="nucleotide sequence ID" value="NZ_CP016268.1"/>
</dbReference>
<evidence type="ECO:0000256" key="5">
    <source>
        <dbReference type="ARBA" id="ARBA00023015"/>
    </source>
</evidence>
<dbReference type="Pfam" id="PF00072">
    <property type="entry name" value="Response_reg"/>
    <property type="match status" value="1"/>
</dbReference>
<feature type="modified residue" description="4-aspartylphosphate" evidence="8">
    <location>
        <position position="58"/>
    </location>
</feature>
<dbReference type="InterPro" id="IPR039420">
    <property type="entry name" value="WalR-like"/>
</dbReference>
<evidence type="ECO:0000259" key="11">
    <source>
        <dbReference type="PROSITE" id="PS51755"/>
    </source>
</evidence>
<feature type="domain" description="OmpR/PhoB-type" evidence="11">
    <location>
        <begin position="132"/>
        <end position="231"/>
    </location>
</feature>
<keyword evidence="7" id="KW-0804">Transcription</keyword>
<dbReference type="GO" id="GO:0006355">
    <property type="term" value="P:regulation of DNA-templated transcription"/>
    <property type="evidence" value="ECO:0007669"/>
    <property type="project" value="InterPro"/>
</dbReference>
<dbReference type="OrthoDB" id="9802426at2"/>
<dbReference type="EMBL" id="CP016268">
    <property type="protein sequence ID" value="ANO51845.1"/>
    <property type="molecule type" value="Genomic_DNA"/>
</dbReference>
<keyword evidence="3 8" id="KW-0597">Phosphoprotein</keyword>
<dbReference type="AlphaFoldDB" id="A0A193LH32"/>
<keyword evidence="2" id="KW-0963">Cytoplasm</keyword>
<feature type="domain" description="Response regulatory" evidence="10">
    <location>
        <begin position="9"/>
        <end position="122"/>
    </location>
</feature>
<dbReference type="Proteomes" id="UP000092695">
    <property type="component" value="Chromosome"/>
</dbReference>
<dbReference type="PROSITE" id="PS51755">
    <property type="entry name" value="OMPR_PHOB"/>
    <property type="match status" value="1"/>
</dbReference>
<dbReference type="SMART" id="SM00862">
    <property type="entry name" value="Trans_reg_C"/>
    <property type="match status" value="1"/>
</dbReference>
<dbReference type="PANTHER" id="PTHR48111">
    <property type="entry name" value="REGULATOR OF RPOS"/>
    <property type="match status" value="1"/>
</dbReference>
<evidence type="ECO:0000256" key="8">
    <source>
        <dbReference type="PROSITE-ProRule" id="PRU00169"/>
    </source>
</evidence>
<accession>A0A193LH32</accession>
<dbReference type="GO" id="GO:0000976">
    <property type="term" value="F:transcription cis-regulatory region binding"/>
    <property type="evidence" value="ECO:0007669"/>
    <property type="project" value="TreeGrafter"/>
</dbReference>
<protein>
    <recommendedName>
        <fullName evidence="14">DNA-binding response regulator</fullName>
    </recommendedName>
</protein>
<dbReference type="SMART" id="SM00448">
    <property type="entry name" value="REC"/>
    <property type="match status" value="1"/>
</dbReference>
<dbReference type="PANTHER" id="PTHR48111:SF39">
    <property type="entry name" value="TRANSCRIPTIONAL REGULATORY PROTEIN CPXR"/>
    <property type="match status" value="1"/>
</dbReference>
<dbReference type="Pfam" id="PF00486">
    <property type="entry name" value="Trans_reg_C"/>
    <property type="match status" value="1"/>
</dbReference>
<dbReference type="GO" id="GO:0032993">
    <property type="term" value="C:protein-DNA complex"/>
    <property type="evidence" value="ECO:0007669"/>
    <property type="project" value="TreeGrafter"/>
</dbReference>
<keyword evidence="5" id="KW-0805">Transcription regulation</keyword>
<dbReference type="KEGG" id="woc:BA177_12120"/>